<proteinExistence type="predicted"/>
<dbReference type="GO" id="GO:0120147">
    <property type="term" value="F:formylglycine-generating oxidase activity"/>
    <property type="evidence" value="ECO:0007669"/>
    <property type="project" value="TreeGrafter"/>
</dbReference>
<name>A0A3R9NDR1_9BACT</name>
<dbReference type="EMBL" id="RWIS01000012">
    <property type="protein sequence ID" value="RSK29561.1"/>
    <property type="molecule type" value="Genomic_DNA"/>
</dbReference>
<evidence type="ECO:0000313" key="2">
    <source>
        <dbReference type="EMBL" id="RSK29561.1"/>
    </source>
</evidence>
<dbReference type="InterPro" id="IPR016187">
    <property type="entry name" value="CTDL_fold"/>
</dbReference>
<dbReference type="PANTHER" id="PTHR23150:SF26">
    <property type="entry name" value="GENERIC METHYLTRANSFERASE"/>
    <property type="match status" value="1"/>
</dbReference>
<sequence length="328" mass="37375">MDCVFILIRSMLMRSLSVVLLCLLSSIWAEAQRKSRILPEPPGCVPVSDNLYMDEAELANIHRLEYLHHIRQDSSDAFYRSQIPDSTVWDTNDREIDGHASGPFTAYYFRYPGFRYYPLVGVSYEQAVAYCRWRSNMVNAGYFQSAEFQRKYPELRNFTVLAEYRLPTEAEWEQAAAGGLPIGTEPLQLVPPSSKSSFKPLQLRKEKALDSCLTALVLPKGKAVFRLPYTLLENFISEKNGQPFFCAAYRQFFTEYIYNHPPTANKLYNIIGNVAELTAVKGVAKGGSFRSSVRQITVRSRQLYQGPQSWLGFRCVATVRMVPKTAAR</sequence>
<dbReference type="AlphaFoldDB" id="A0A3R9NDR1"/>
<dbReference type="InterPro" id="IPR005532">
    <property type="entry name" value="SUMF_dom"/>
</dbReference>
<dbReference type="InterPro" id="IPR051043">
    <property type="entry name" value="Sulfatase_Mod_Factor_Kinase"/>
</dbReference>
<dbReference type="OrthoDB" id="979507at2"/>
<dbReference type="InterPro" id="IPR042095">
    <property type="entry name" value="SUMF_sf"/>
</dbReference>
<accession>A0A3R9NDR1</accession>
<dbReference type="Pfam" id="PF03781">
    <property type="entry name" value="FGE-sulfatase"/>
    <property type="match status" value="1"/>
</dbReference>
<evidence type="ECO:0000313" key="3">
    <source>
        <dbReference type="Proteomes" id="UP000280066"/>
    </source>
</evidence>
<keyword evidence="3" id="KW-1185">Reference proteome</keyword>
<reference evidence="2 3" key="1">
    <citation type="submission" date="2018-12" db="EMBL/GenBank/DDBJ databases">
        <authorList>
            <person name="Feng G."/>
            <person name="Zhu H."/>
        </authorList>
    </citation>
    <scope>NUCLEOTIDE SEQUENCE [LARGE SCALE GENOMIC DNA]</scope>
    <source>
        <strain evidence="2 3">9PBR-2</strain>
    </source>
</reference>
<protein>
    <recommendedName>
        <fullName evidence="1">Sulfatase-modifying factor enzyme-like domain-containing protein</fullName>
    </recommendedName>
</protein>
<dbReference type="PANTHER" id="PTHR23150">
    <property type="entry name" value="SULFATASE MODIFYING FACTOR 1, 2"/>
    <property type="match status" value="1"/>
</dbReference>
<dbReference type="Gene3D" id="3.90.1580.10">
    <property type="entry name" value="paralog of FGE (formylglycine-generating enzyme)"/>
    <property type="match status" value="1"/>
</dbReference>
<feature type="domain" description="Sulfatase-modifying factor enzyme-like" evidence="1">
    <location>
        <begin position="117"/>
        <end position="180"/>
    </location>
</feature>
<organism evidence="2 3">
    <name type="scientific">Hymenobacter metallilatus</name>
    <dbReference type="NCBI Taxonomy" id="2493666"/>
    <lineage>
        <taxon>Bacteria</taxon>
        <taxon>Pseudomonadati</taxon>
        <taxon>Bacteroidota</taxon>
        <taxon>Cytophagia</taxon>
        <taxon>Cytophagales</taxon>
        <taxon>Hymenobacteraceae</taxon>
        <taxon>Hymenobacter</taxon>
    </lineage>
</organism>
<gene>
    <name evidence="2" type="ORF">EI290_16970</name>
</gene>
<dbReference type="Proteomes" id="UP000280066">
    <property type="component" value="Unassembled WGS sequence"/>
</dbReference>
<dbReference type="SUPFAM" id="SSF56436">
    <property type="entry name" value="C-type lectin-like"/>
    <property type="match status" value="1"/>
</dbReference>
<comment type="caution">
    <text evidence="2">The sequence shown here is derived from an EMBL/GenBank/DDBJ whole genome shotgun (WGS) entry which is preliminary data.</text>
</comment>
<evidence type="ECO:0000259" key="1">
    <source>
        <dbReference type="Pfam" id="PF03781"/>
    </source>
</evidence>